<gene>
    <name evidence="3" type="ORF">METZ01_LOCUS185727</name>
</gene>
<dbReference type="InterPro" id="IPR002035">
    <property type="entry name" value="VWF_A"/>
</dbReference>
<feature type="domain" description="VWFA" evidence="2">
    <location>
        <begin position="2"/>
        <end position="89"/>
    </location>
</feature>
<dbReference type="SUPFAM" id="SSF53300">
    <property type="entry name" value="vWA-like"/>
    <property type="match status" value="1"/>
</dbReference>
<keyword evidence="1" id="KW-1133">Transmembrane helix</keyword>
<dbReference type="AlphaFoldDB" id="A0A382D5M6"/>
<organism evidence="3">
    <name type="scientific">marine metagenome</name>
    <dbReference type="NCBI Taxonomy" id="408172"/>
    <lineage>
        <taxon>unclassified sequences</taxon>
        <taxon>metagenomes</taxon>
        <taxon>ecological metagenomes</taxon>
    </lineage>
</organism>
<sequence length="502" mass="54542">VSPSRLGQAKADLAKLIDSMYDSDRMVLLLAGAVTEVRQSPTSSKPSLRSALGQARATDSPTRLLDAVKLARNLTRNRAKTEVHLFSDGASPDLDEFELQDLNLAYHRVGEGGDNLGIVSLEVRPHPEQAGQQAIFATLANASSNALESDVSLFFGGRLVGNRRVSVGATNAASLVFVASQGTNGVFRLQLKNNDVLAVDNTASVLSLTRRNTRALLVTKGNQFLERALRSVPKLDLAVSANLTNPSPPVDFVVLDDVAPSAWPSGNVLAIHTQSTNWFRPSGSIDGPLIVDWKSTHPLLRFVNFDNVQVAKSLAVKPPSWLAPLVESPSAPLVAAGENNGQRVVWIGFNPLDSTWPLRVSFPIFIANAAGWLNPDARTGIRVGEPFHVRLASEEQQVTVELPDGSTRETKTTSSGELIFGDTFQQGVYTATVGTNALQFCANLLDSDESDIRSRESLQLGEYGTVEATVQVSADKEAWRWIAMLCLGFLLFEWWFYHRRTA</sequence>
<evidence type="ECO:0000259" key="2">
    <source>
        <dbReference type="Pfam" id="PF13519"/>
    </source>
</evidence>
<protein>
    <recommendedName>
        <fullName evidence="2">VWFA domain-containing protein</fullName>
    </recommendedName>
</protein>
<dbReference type="Gene3D" id="3.40.50.410">
    <property type="entry name" value="von Willebrand factor, type A domain"/>
    <property type="match status" value="1"/>
</dbReference>
<evidence type="ECO:0000256" key="1">
    <source>
        <dbReference type="SAM" id="Phobius"/>
    </source>
</evidence>
<dbReference type="PANTHER" id="PTHR37464">
    <property type="entry name" value="BLL2463 PROTEIN"/>
    <property type="match status" value="1"/>
</dbReference>
<feature type="non-terminal residue" evidence="3">
    <location>
        <position position="1"/>
    </location>
</feature>
<proteinExistence type="predicted"/>
<evidence type="ECO:0000313" key="3">
    <source>
        <dbReference type="EMBL" id="SVB32873.1"/>
    </source>
</evidence>
<feature type="transmembrane region" description="Helical" evidence="1">
    <location>
        <begin position="478"/>
        <end position="497"/>
    </location>
</feature>
<dbReference type="EMBL" id="UINC01037417">
    <property type="protein sequence ID" value="SVB32873.1"/>
    <property type="molecule type" value="Genomic_DNA"/>
</dbReference>
<keyword evidence="1" id="KW-0472">Membrane</keyword>
<reference evidence="3" key="1">
    <citation type="submission" date="2018-05" db="EMBL/GenBank/DDBJ databases">
        <authorList>
            <person name="Lanie J.A."/>
            <person name="Ng W.-L."/>
            <person name="Kazmierczak K.M."/>
            <person name="Andrzejewski T.M."/>
            <person name="Davidsen T.M."/>
            <person name="Wayne K.J."/>
            <person name="Tettelin H."/>
            <person name="Glass J.I."/>
            <person name="Rusch D."/>
            <person name="Podicherti R."/>
            <person name="Tsui H.-C.T."/>
            <person name="Winkler M.E."/>
        </authorList>
    </citation>
    <scope>NUCLEOTIDE SEQUENCE</scope>
</reference>
<dbReference type="PANTHER" id="PTHR37464:SF1">
    <property type="entry name" value="BLL2463 PROTEIN"/>
    <property type="match status" value="1"/>
</dbReference>
<name>A0A382D5M6_9ZZZZ</name>
<keyword evidence="1" id="KW-0812">Transmembrane</keyword>
<accession>A0A382D5M6</accession>
<dbReference type="InterPro" id="IPR036465">
    <property type="entry name" value="vWFA_dom_sf"/>
</dbReference>
<dbReference type="Pfam" id="PF13519">
    <property type="entry name" value="VWA_2"/>
    <property type="match status" value="1"/>
</dbReference>